<evidence type="ECO:0000259" key="1">
    <source>
        <dbReference type="Pfam" id="PF10988"/>
    </source>
</evidence>
<proteinExistence type="predicted"/>
<evidence type="ECO:0000313" key="3">
    <source>
        <dbReference type="Proteomes" id="UP000295741"/>
    </source>
</evidence>
<sequence>MKPVIHKTPYMKRIFILLIGLVAMVPAMSQVEKNLVYDGNAEVRNHKGYTAIDVSSAIDLYISQGTEDAVAVSAGSDEITARIRTEMRGNTLRIYFDGKGLNWKNWGNHKMKAYVTFKELNRIEASGACNVKVSGKIKQERLLIEMSGASDFKGDVEVSDLKLEASGASRITVNGSVKMLGINANGASDIRGYDINAENCKVDASGASVVRVTVNKELNATASGASAIYYKGEGLIRDINTSGGATVKRRSDD</sequence>
<reference evidence="2 3" key="1">
    <citation type="submission" date="2019-03" db="EMBL/GenBank/DDBJ databases">
        <title>Genomic Encyclopedia of Archaeal and Bacterial Type Strains, Phase II (KMG-II): from individual species to whole genera.</title>
        <authorList>
            <person name="Goeker M."/>
        </authorList>
    </citation>
    <scope>NUCLEOTIDE SEQUENCE [LARGE SCALE GENOMIC DNA]</scope>
    <source>
        <strain evidence="2 3">DSM 28323</strain>
    </source>
</reference>
<dbReference type="Proteomes" id="UP000295741">
    <property type="component" value="Unassembled WGS sequence"/>
</dbReference>
<keyword evidence="3" id="KW-1185">Reference proteome</keyword>
<protein>
    <submittedName>
        <fullName evidence="2">Putative autotransporter adhesin-like protein</fullName>
    </submittedName>
</protein>
<dbReference type="InterPro" id="IPR021255">
    <property type="entry name" value="DUF2807"/>
</dbReference>
<comment type="caution">
    <text evidence="2">The sequence shown here is derived from an EMBL/GenBank/DDBJ whole genome shotgun (WGS) entry which is preliminary data.</text>
</comment>
<evidence type="ECO:0000313" key="2">
    <source>
        <dbReference type="EMBL" id="TDO28351.1"/>
    </source>
</evidence>
<dbReference type="AlphaFoldDB" id="A0A4R6J0T6"/>
<dbReference type="Pfam" id="PF10988">
    <property type="entry name" value="DUF2807"/>
    <property type="match status" value="1"/>
</dbReference>
<feature type="domain" description="Putative auto-transporter adhesin head GIN" evidence="1">
    <location>
        <begin position="49"/>
        <end position="233"/>
    </location>
</feature>
<gene>
    <name evidence="2" type="ORF">BC659_0415</name>
</gene>
<dbReference type="EMBL" id="SNWP01000010">
    <property type="protein sequence ID" value="TDO28351.1"/>
    <property type="molecule type" value="Genomic_DNA"/>
</dbReference>
<dbReference type="OrthoDB" id="877489at2"/>
<accession>A0A4R6J0T6</accession>
<dbReference type="Gene3D" id="2.160.20.120">
    <property type="match status" value="1"/>
</dbReference>
<name>A0A4R6J0T6_9BACT</name>
<organism evidence="2 3">
    <name type="scientific">Sediminibacterium goheungense</name>
    <dbReference type="NCBI Taxonomy" id="1086393"/>
    <lineage>
        <taxon>Bacteria</taxon>
        <taxon>Pseudomonadati</taxon>
        <taxon>Bacteroidota</taxon>
        <taxon>Chitinophagia</taxon>
        <taxon>Chitinophagales</taxon>
        <taxon>Chitinophagaceae</taxon>
        <taxon>Sediminibacterium</taxon>
    </lineage>
</organism>